<dbReference type="InterPro" id="IPR051354">
    <property type="entry name" value="Transposase_27_IS1"/>
</dbReference>
<name>A0ABM7TL78_9CLOT</name>
<protein>
    <submittedName>
        <fullName evidence="1">Transposase</fullName>
    </submittedName>
</protein>
<proteinExistence type="predicted"/>
<sequence length="289" mass="34116">MIQKSVNLNELKEHINSFLEKEIYKNKNIECCPICGGKKHIKYGSYKGIQRYKCKKCERTFSNTTNSLWSYSKKDLNKWIKFVELMIKRKSLRFCAAKLKISLGTAFYWRHKILHGLKVDSIPNKLEGAVHINKTIVVENFKGCRNITTTKRSNIWIIAAKGDEDSMLVLPAFKDCWMRGIFYEKVYSKIQKGSYIVPYNDRYITAIAKEHNKKSLKERKEDDRVGYIMMNIMRWFSPYKGIATKYLEEYLSFFVLFNLDKMIDYVDIISYLSFGEKFIRTKDIGLKNK</sequence>
<reference evidence="2" key="1">
    <citation type="submission" date="2021-07" db="EMBL/GenBank/DDBJ databases">
        <title>Complete genome sequencing of a Clostridium isolate.</title>
        <authorList>
            <person name="Ueki A."/>
            <person name="Tonouchi A."/>
        </authorList>
    </citation>
    <scope>NUCLEOTIDE SEQUENCE [LARGE SCALE GENOMIC DNA]</scope>
    <source>
        <strain evidence="2">C5S11</strain>
    </source>
</reference>
<dbReference type="PANTHER" id="PTHR33293:SF1">
    <property type="entry name" value="INSERTION ELEMENT IS1 1 PROTEIN INSB-RELATED"/>
    <property type="match status" value="1"/>
</dbReference>
<accession>A0ABM7TL78</accession>
<keyword evidence="2" id="KW-1185">Reference proteome</keyword>
<evidence type="ECO:0000313" key="1">
    <source>
        <dbReference type="EMBL" id="BCZ48864.1"/>
    </source>
</evidence>
<organism evidence="1 2">
    <name type="scientific">Clostridium gelidum</name>
    <dbReference type="NCBI Taxonomy" id="704125"/>
    <lineage>
        <taxon>Bacteria</taxon>
        <taxon>Bacillati</taxon>
        <taxon>Bacillota</taxon>
        <taxon>Clostridia</taxon>
        <taxon>Eubacteriales</taxon>
        <taxon>Clostridiaceae</taxon>
        <taxon>Clostridium</taxon>
    </lineage>
</organism>
<evidence type="ECO:0000313" key="2">
    <source>
        <dbReference type="Proteomes" id="UP000824633"/>
    </source>
</evidence>
<dbReference type="RefSeq" id="WP_224035096.1">
    <property type="nucleotide sequence ID" value="NZ_AP024849.1"/>
</dbReference>
<dbReference type="PANTHER" id="PTHR33293">
    <property type="entry name" value="INSERTION ELEMENT IS1 1 PROTEIN INSB-RELATED"/>
    <property type="match status" value="1"/>
</dbReference>
<gene>
    <name evidence="1" type="ORF">psyc5s11_49310</name>
</gene>
<dbReference type="EMBL" id="AP024849">
    <property type="protein sequence ID" value="BCZ48864.1"/>
    <property type="molecule type" value="Genomic_DNA"/>
</dbReference>
<dbReference type="Proteomes" id="UP000824633">
    <property type="component" value="Chromosome"/>
</dbReference>